<dbReference type="PANTHER" id="PTHR43685:SF2">
    <property type="entry name" value="GLYCOSYLTRANSFERASE 2-LIKE DOMAIN-CONTAINING PROTEIN"/>
    <property type="match status" value="1"/>
</dbReference>
<keyword evidence="3" id="KW-1185">Reference proteome</keyword>
<dbReference type="InterPro" id="IPR029044">
    <property type="entry name" value="Nucleotide-diphossugar_trans"/>
</dbReference>
<dbReference type="RefSeq" id="WP_101498508.1">
    <property type="nucleotide sequence ID" value="NZ_CP025583.1"/>
</dbReference>
<dbReference type="OrthoDB" id="5291101at2"/>
<evidence type="ECO:0000259" key="1">
    <source>
        <dbReference type="Pfam" id="PF00535"/>
    </source>
</evidence>
<reference evidence="3" key="1">
    <citation type="submission" date="2017-12" db="EMBL/GenBank/DDBJ databases">
        <title>Genomic analysis of Paracoccus sp. CBA4604.</title>
        <authorList>
            <person name="Roh S.W."/>
            <person name="Kim J.Y."/>
            <person name="Kim J.S."/>
        </authorList>
    </citation>
    <scope>NUCLEOTIDE SEQUENCE [LARGE SCALE GENOMIC DNA]</scope>
    <source>
        <strain evidence="3">CBA4604</strain>
    </source>
</reference>
<dbReference type="Pfam" id="PF00535">
    <property type="entry name" value="Glycos_transf_2"/>
    <property type="match status" value="1"/>
</dbReference>
<dbReference type="InterPro" id="IPR001173">
    <property type="entry name" value="Glyco_trans_2-like"/>
</dbReference>
<evidence type="ECO:0000313" key="2">
    <source>
        <dbReference type="EMBL" id="AUM73124.1"/>
    </source>
</evidence>
<dbReference type="Gene3D" id="3.90.550.10">
    <property type="entry name" value="Spore Coat Polysaccharide Biosynthesis Protein SpsA, Chain A"/>
    <property type="match status" value="1"/>
</dbReference>
<accession>A0A2K9MBX2</accession>
<protein>
    <recommendedName>
        <fullName evidence="1">Glycosyltransferase 2-like domain-containing protein</fullName>
    </recommendedName>
</protein>
<dbReference type="EMBL" id="CP025583">
    <property type="protein sequence ID" value="AUM73124.1"/>
    <property type="molecule type" value="Genomic_DNA"/>
</dbReference>
<dbReference type="SUPFAM" id="SSF53448">
    <property type="entry name" value="Nucleotide-diphospho-sugar transferases"/>
    <property type="match status" value="1"/>
</dbReference>
<proteinExistence type="predicted"/>
<dbReference type="AlphaFoldDB" id="A0A2K9MBX2"/>
<organism evidence="2 3">
    <name type="scientific">Paracoccus jeotgali</name>
    <dbReference type="NCBI Taxonomy" id="2065379"/>
    <lineage>
        <taxon>Bacteria</taxon>
        <taxon>Pseudomonadati</taxon>
        <taxon>Pseudomonadota</taxon>
        <taxon>Alphaproteobacteria</taxon>
        <taxon>Rhodobacterales</taxon>
        <taxon>Paracoccaceae</taxon>
        <taxon>Paracoccus</taxon>
    </lineage>
</organism>
<dbReference type="CDD" id="cd00761">
    <property type="entry name" value="Glyco_tranf_GTA_type"/>
    <property type="match status" value="1"/>
</dbReference>
<dbReference type="PANTHER" id="PTHR43685">
    <property type="entry name" value="GLYCOSYLTRANSFERASE"/>
    <property type="match status" value="1"/>
</dbReference>
<sequence length="315" mass="35230">MTLPVAVVIPSYNRQHLLPQAIRAALSQSHIDKVVIVVDDGSQDDTHAAVAQFRDDPRFCLVRLARNMGTARAKNVGIMLAGQRAVTFHDSDDLPHRDKVLRQARVMAQPNIGADPCLNWPLAHHQPGDRLQIGLVLTHHELLMPDGRRFEIRRDLSLVDDVFPNLQMGSTVPGEWTHVNSGLFHPQLFQRLGGFSDCIEEDRELRNRIILSGEVVWTIPDLLLTKIETEGALTQDSSTDYQSERRKQDRQRVWQQVEDWLQTRQVQPCPVDLPEGAIAEITNPACLALSPALATDATRDGITAALRSSQGQRHG</sequence>
<gene>
    <name evidence="2" type="ORF">CYR75_01410</name>
</gene>
<dbReference type="KEGG" id="paru:CYR75_01410"/>
<dbReference type="Proteomes" id="UP000234882">
    <property type="component" value="Chromosome"/>
</dbReference>
<name>A0A2K9MBX2_9RHOB</name>
<dbReference type="InterPro" id="IPR050834">
    <property type="entry name" value="Glycosyltransf_2"/>
</dbReference>
<evidence type="ECO:0000313" key="3">
    <source>
        <dbReference type="Proteomes" id="UP000234882"/>
    </source>
</evidence>
<feature type="domain" description="Glycosyltransferase 2-like" evidence="1">
    <location>
        <begin position="7"/>
        <end position="111"/>
    </location>
</feature>